<evidence type="ECO:0000313" key="10">
    <source>
        <dbReference type="EMBL" id="THU00703.1"/>
    </source>
</evidence>
<dbReference type="EC" id="3.5.4.3" evidence="3 7"/>
<dbReference type="PANTHER" id="PTHR11271:SF6">
    <property type="entry name" value="GUANINE DEAMINASE"/>
    <property type="match status" value="1"/>
</dbReference>
<dbReference type="NCBIfam" id="TIGR02967">
    <property type="entry name" value="guan_deamin"/>
    <property type="match status" value="1"/>
</dbReference>
<comment type="catalytic activity">
    <reaction evidence="8">
        <text>guanine + H2O + H(+) = xanthine + NH4(+)</text>
        <dbReference type="Rhea" id="RHEA:14665"/>
        <dbReference type="ChEBI" id="CHEBI:15377"/>
        <dbReference type="ChEBI" id="CHEBI:15378"/>
        <dbReference type="ChEBI" id="CHEBI:16235"/>
        <dbReference type="ChEBI" id="CHEBI:17712"/>
        <dbReference type="ChEBI" id="CHEBI:28938"/>
        <dbReference type="EC" id="3.5.4.3"/>
    </reaction>
</comment>
<evidence type="ECO:0000256" key="5">
    <source>
        <dbReference type="ARBA" id="ARBA00022801"/>
    </source>
</evidence>
<comment type="function">
    <text evidence="8">Catalyzes the hydrolytic deamination of guanine, producing xanthine and ammonia.</text>
</comment>
<name>A0A4S8F0D9_9BURK</name>
<gene>
    <name evidence="10" type="primary">guaD</name>
    <name evidence="10" type="ORF">E9531_10235</name>
</gene>
<dbReference type="OrthoDB" id="3189065at2"/>
<dbReference type="Gene3D" id="3.20.20.140">
    <property type="entry name" value="Metal-dependent hydrolases"/>
    <property type="match status" value="1"/>
</dbReference>
<dbReference type="UniPathway" id="UPA00603">
    <property type="reaction ID" value="UER00660"/>
</dbReference>
<dbReference type="Pfam" id="PF01979">
    <property type="entry name" value="Amidohydro_1"/>
    <property type="match status" value="1"/>
</dbReference>
<dbReference type="GO" id="GO:0005829">
    <property type="term" value="C:cytosol"/>
    <property type="evidence" value="ECO:0007669"/>
    <property type="project" value="TreeGrafter"/>
</dbReference>
<sequence length="437" mass="48141">MRFDSQGQPLFDSDGLLIVETALAHAASSTTKATSSRPGLIVAAGSYSALHRQYAEVPTTHWPRHIIAPGFIDLHVHYPQTDIIGAPADGLLPWLEQYTFPAETHFSSDSHAQEVAVFFLQELLRNGVTTALVFASSHPESVNALFTQAQQQHLRLITGKVLQDRNSPEGVRDDTEQSLLDTEQLIHRWHQHERLGYAITPRFAPTSSHQQLYGAGELALQYPDTWIQSHVAENLDELRWVKTLYPQARSYLDVYRQAGLLRPRAIYAHCIHLDDADRRLMHDTHTAAAVSPTSNLFLGSGFFDFAAAKHTGMPWALASDVGAGTSFCPLQTMLAAYYVGREGQTKEGLSLAPSTLWWHHTGAGAAALGLHNHIGNLQPGLEADFVVLDPHASPLLSRRSQQANTLQEQLFALIVLGDQRAIAHTHIAPRIALSNAL</sequence>
<keyword evidence="5 8" id="KW-0378">Hydrolase</keyword>
<evidence type="ECO:0000256" key="1">
    <source>
        <dbReference type="ARBA" id="ARBA00004984"/>
    </source>
</evidence>
<dbReference type="InterPro" id="IPR011059">
    <property type="entry name" value="Metal-dep_hydrolase_composite"/>
</dbReference>
<dbReference type="PANTHER" id="PTHR11271">
    <property type="entry name" value="GUANINE DEAMINASE"/>
    <property type="match status" value="1"/>
</dbReference>
<evidence type="ECO:0000259" key="9">
    <source>
        <dbReference type="Pfam" id="PF01979"/>
    </source>
</evidence>
<organism evidence="10 11">
    <name type="scientific">Lampropedia puyangensis</name>
    <dbReference type="NCBI Taxonomy" id="1330072"/>
    <lineage>
        <taxon>Bacteria</taxon>
        <taxon>Pseudomonadati</taxon>
        <taxon>Pseudomonadota</taxon>
        <taxon>Betaproteobacteria</taxon>
        <taxon>Burkholderiales</taxon>
        <taxon>Comamonadaceae</taxon>
        <taxon>Lampropedia</taxon>
    </lineage>
</organism>
<keyword evidence="11" id="KW-1185">Reference proteome</keyword>
<dbReference type="SUPFAM" id="SSF51556">
    <property type="entry name" value="Metallo-dependent hydrolases"/>
    <property type="match status" value="1"/>
</dbReference>
<reference evidence="10 11" key="1">
    <citation type="journal article" date="2015" name="Antonie Van Leeuwenhoek">
        <title>Lampropedia puyangensis sp. nov., isolated from symptomatic bark of Populus ? euramericana canker and emended description of Lampropedia hyalina (Ehrenberg 1832) Lee et al. 2004.</title>
        <authorList>
            <person name="Li Y."/>
            <person name="Wang T."/>
            <person name="Piao C.G."/>
            <person name="Wang L.F."/>
            <person name="Tian G.Z."/>
            <person name="Zhu T.H."/>
            <person name="Guo M.W."/>
        </authorList>
    </citation>
    <scope>NUCLEOTIDE SEQUENCE [LARGE SCALE GENOMIC DNA]</scope>
    <source>
        <strain evidence="10 11">2-bin</strain>
    </source>
</reference>
<evidence type="ECO:0000256" key="2">
    <source>
        <dbReference type="ARBA" id="ARBA00006745"/>
    </source>
</evidence>
<dbReference type="GO" id="GO:0006147">
    <property type="term" value="P:guanine catabolic process"/>
    <property type="evidence" value="ECO:0007669"/>
    <property type="project" value="UniProtKB-UniRule"/>
</dbReference>
<accession>A0A4S8F0D9</accession>
<evidence type="ECO:0000256" key="3">
    <source>
        <dbReference type="ARBA" id="ARBA00012781"/>
    </source>
</evidence>
<dbReference type="NCBIfam" id="NF006679">
    <property type="entry name" value="PRK09228.1"/>
    <property type="match status" value="1"/>
</dbReference>
<dbReference type="GO" id="GO:0008270">
    <property type="term" value="F:zinc ion binding"/>
    <property type="evidence" value="ECO:0007669"/>
    <property type="project" value="UniProtKB-UniRule"/>
</dbReference>
<evidence type="ECO:0000256" key="6">
    <source>
        <dbReference type="ARBA" id="ARBA00022833"/>
    </source>
</evidence>
<dbReference type="Proteomes" id="UP000308917">
    <property type="component" value="Unassembled WGS sequence"/>
</dbReference>
<comment type="similarity">
    <text evidence="2 8">Belongs to the metallo-dependent hydrolases superfamily. ATZ/TRZ family.</text>
</comment>
<proteinExistence type="inferred from homology"/>
<dbReference type="InterPro" id="IPR014311">
    <property type="entry name" value="Guanine_deaminase"/>
</dbReference>
<evidence type="ECO:0000313" key="11">
    <source>
        <dbReference type="Proteomes" id="UP000308917"/>
    </source>
</evidence>
<evidence type="ECO:0000256" key="7">
    <source>
        <dbReference type="NCBIfam" id="TIGR02967"/>
    </source>
</evidence>
<dbReference type="InterPro" id="IPR051607">
    <property type="entry name" value="Metallo-dep_hydrolases"/>
</dbReference>
<comment type="cofactor">
    <cofactor evidence="8">
        <name>Zn(2+)</name>
        <dbReference type="ChEBI" id="CHEBI:29105"/>
    </cofactor>
    <text evidence="8">Binds 1 zinc ion per subunit.</text>
</comment>
<evidence type="ECO:0000256" key="4">
    <source>
        <dbReference type="ARBA" id="ARBA00022723"/>
    </source>
</evidence>
<dbReference type="InterPro" id="IPR032466">
    <property type="entry name" value="Metal_Hydrolase"/>
</dbReference>
<dbReference type="InterPro" id="IPR006680">
    <property type="entry name" value="Amidohydro-rel"/>
</dbReference>
<comment type="pathway">
    <text evidence="1 8">Purine metabolism; guanine degradation; xanthine from guanine: step 1/1.</text>
</comment>
<comment type="caution">
    <text evidence="10">The sequence shown here is derived from an EMBL/GenBank/DDBJ whole genome shotgun (WGS) entry which is preliminary data.</text>
</comment>
<feature type="domain" description="Amidohydrolase-related" evidence="9">
    <location>
        <begin position="66"/>
        <end position="403"/>
    </location>
</feature>
<keyword evidence="4 8" id="KW-0479">Metal-binding</keyword>
<dbReference type="GO" id="GO:0008892">
    <property type="term" value="F:guanine deaminase activity"/>
    <property type="evidence" value="ECO:0007669"/>
    <property type="project" value="UniProtKB-UniRule"/>
</dbReference>
<dbReference type="Gene3D" id="2.30.40.10">
    <property type="entry name" value="Urease, subunit C, domain 1"/>
    <property type="match status" value="1"/>
</dbReference>
<protein>
    <recommendedName>
        <fullName evidence="3 7">Guanine deaminase</fullName>
        <shortName evidence="8">Guanase</shortName>
        <ecNumber evidence="3 7">3.5.4.3</ecNumber>
    </recommendedName>
    <alternativeName>
        <fullName evidence="8">Guanine aminohydrolase</fullName>
    </alternativeName>
</protein>
<dbReference type="AlphaFoldDB" id="A0A4S8F0D9"/>
<evidence type="ECO:0000256" key="8">
    <source>
        <dbReference type="RuleBase" id="RU366009"/>
    </source>
</evidence>
<keyword evidence="6 8" id="KW-0862">Zinc</keyword>
<dbReference type="EMBL" id="STFG01000010">
    <property type="protein sequence ID" value="THU00703.1"/>
    <property type="molecule type" value="Genomic_DNA"/>
</dbReference>